<reference evidence="2" key="1">
    <citation type="submission" date="2015-02" db="EMBL/GenBank/DDBJ databases">
        <title>Characterization of two novel Thaumarchaeota isolated from the Northern Adriatic Sea.</title>
        <authorList>
            <person name="Bayer B."/>
            <person name="Vojvoda J."/>
            <person name="Offre P."/>
            <person name="Srivastava A."/>
            <person name="Elisabeth N."/>
            <person name="Garcia J.A.L."/>
            <person name="Schleper C."/>
            <person name="Herndl G.J."/>
        </authorList>
    </citation>
    <scope>NUCLEOTIDE SEQUENCE [LARGE SCALE GENOMIC DNA]</scope>
    <source>
        <strain evidence="2">D3C</strain>
    </source>
</reference>
<organism evidence="1 2">
    <name type="scientific">Nitrosopumilus piranensis</name>
    <dbReference type="NCBI Taxonomy" id="1582439"/>
    <lineage>
        <taxon>Archaea</taxon>
        <taxon>Nitrososphaerota</taxon>
        <taxon>Nitrososphaeria</taxon>
        <taxon>Nitrosopumilales</taxon>
        <taxon>Nitrosopumilaceae</taxon>
        <taxon>Nitrosopumilus</taxon>
    </lineage>
</organism>
<dbReference type="KEGG" id="nid:NPIRD3C_1748"/>
<reference evidence="1 2" key="3">
    <citation type="journal article" date="2019" name="Int. J. Syst. Evol. Microbiol.">
        <title>Nitrosopumilus adriaticus sp. nov. and Nitrosopumilus piranensis sp. nov., two ammonia-oxidizing archaea from the Adriatic Sea and members of the class Nitrososphaeria.</title>
        <authorList>
            <person name="Bayer B."/>
            <person name="Vojvoda J."/>
            <person name="Reinthaler T."/>
            <person name="Reyes C."/>
            <person name="Pinto M."/>
            <person name="Herndl G.J."/>
        </authorList>
    </citation>
    <scope>NUCLEOTIDE SEQUENCE [LARGE SCALE GENOMIC DNA]</scope>
    <source>
        <strain evidence="1 2">D3C</strain>
    </source>
</reference>
<sequence length="50" mass="5621">MAERITIMLNSDIAKKLRNLQAKKLKETSSSVSFSRIVNEVLEKGLDNIS</sequence>
<reference evidence="1 2" key="2">
    <citation type="journal article" date="2016" name="ISME J.">
        <title>Physiological and genomic characterization of two novel marine thaumarchaeal strains indicates niche differentiation.</title>
        <authorList>
            <person name="Bayer B."/>
            <person name="Vojvoda J."/>
            <person name="Offre P."/>
            <person name="Alves R.J."/>
            <person name="Elisabeth N.H."/>
            <person name="Garcia J.A."/>
            <person name="Volland J.M."/>
            <person name="Srivastava A."/>
            <person name="Schleper C."/>
            <person name="Herndl G.J."/>
        </authorList>
    </citation>
    <scope>NUCLEOTIDE SEQUENCE [LARGE SCALE GENOMIC DNA]</scope>
    <source>
        <strain evidence="1 2">D3C</strain>
    </source>
</reference>
<dbReference type="GeneID" id="59166961"/>
<dbReference type="Proteomes" id="UP000032027">
    <property type="component" value="Chromosome"/>
</dbReference>
<dbReference type="EMBL" id="CP010868">
    <property type="protein sequence ID" value="AJM92960.1"/>
    <property type="molecule type" value="Genomic_DNA"/>
</dbReference>
<name>A0A0C5C0V2_9ARCH</name>
<accession>A0A0C5C0V2</accession>
<dbReference type="RefSeq" id="WP_182126705.1">
    <property type="nucleotide sequence ID" value="NZ_CP010868.1"/>
</dbReference>
<dbReference type="OrthoDB" id="2223at2157"/>
<proteinExistence type="predicted"/>
<dbReference type="AlphaFoldDB" id="A0A0C5C0V2"/>
<dbReference type="PATRIC" id="fig|1582439.9.peg.1803"/>
<dbReference type="HOGENOM" id="CLU_215160_0_0_2"/>
<protein>
    <submittedName>
        <fullName evidence="1">Uncharacterized protein</fullName>
    </submittedName>
</protein>
<evidence type="ECO:0000313" key="1">
    <source>
        <dbReference type="EMBL" id="AJM92960.1"/>
    </source>
</evidence>
<evidence type="ECO:0000313" key="2">
    <source>
        <dbReference type="Proteomes" id="UP000032027"/>
    </source>
</evidence>
<keyword evidence="2" id="KW-1185">Reference proteome</keyword>
<gene>
    <name evidence="1" type="ORF">NPIRD3C_1748</name>
</gene>